<dbReference type="SUPFAM" id="SSF50985">
    <property type="entry name" value="RCC1/BLIP-II"/>
    <property type="match status" value="7"/>
</dbReference>
<dbReference type="OrthoDB" id="904022at2"/>
<dbReference type="PANTHER" id="PTHR45982">
    <property type="entry name" value="REGULATOR OF CHROMOSOME CONDENSATION"/>
    <property type="match status" value="1"/>
</dbReference>
<keyword evidence="5" id="KW-1133">Transmembrane helix</keyword>
<dbReference type="PRINTS" id="PR00633">
    <property type="entry name" value="RCCNDNSATION"/>
</dbReference>
<dbReference type="PANTHER" id="PTHR45982:SF1">
    <property type="entry name" value="REGULATOR OF CHROMOSOME CONDENSATION"/>
    <property type="match status" value="1"/>
</dbReference>
<keyword evidence="6" id="KW-0732">Signal</keyword>
<feature type="chain" id="PRO_5012379123" evidence="6">
    <location>
        <begin position="32"/>
        <end position="2308"/>
    </location>
</feature>
<keyword evidence="2" id="KW-0344">Guanine-nucleotide releasing factor</keyword>
<evidence type="ECO:0000313" key="9">
    <source>
        <dbReference type="Proteomes" id="UP000216004"/>
    </source>
</evidence>
<dbReference type="Gene3D" id="2.60.40.4270">
    <property type="entry name" value="Listeria-Bacteroides repeat domain"/>
    <property type="match status" value="3"/>
</dbReference>
<protein>
    <submittedName>
        <fullName evidence="8">Regulator of chromosome condensation (RCC1) repeat</fullName>
    </submittedName>
</protein>
<feature type="domain" description="RCC1-like" evidence="7">
    <location>
        <begin position="75"/>
        <end position="337"/>
    </location>
</feature>
<dbReference type="InterPro" id="IPR058923">
    <property type="entry name" value="RCC1-like_dom"/>
</dbReference>
<feature type="signal peptide" evidence="6">
    <location>
        <begin position="1"/>
        <end position="31"/>
    </location>
</feature>
<dbReference type="PROSITE" id="PS51257">
    <property type="entry name" value="PROKAR_LIPOPROTEIN"/>
    <property type="match status" value="1"/>
</dbReference>
<dbReference type="InterPro" id="IPR000408">
    <property type="entry name" value="Reg_chr_condens"/>
</dbReference>
<dbReference type="Gene3D" id="2.130.10.30">
    <property type="entry name" value="Regulator of chromosome condensation 1/beta-lactamase-inhibitor protein II"/>
    <property type="match status" value="8"/>
</dbReference>
<proteinExistence type="predicted"/>
<evidence type="ECO:0000256" key="3">
    <source>
        <dbReference type="ARBA" id="ARBA00022737"/>
    </source>
</evidence>
<evidence type="ECO:0000256" key="4">
    <source>
        <dbReference type="SAM" id="MobiDB-lite"/>
    </source>
</evidence>
<evidence type="ECO:0000256" key="5">
    <source>
        <dbReference type="SAM" id="Phobius"/>
    </source>
</evidence>
<feature type="region of interest" description="Disordered" evidence="4">
    <location>
        <begin position="170"/>
        <end position="189"/>
    </location>
</feature>
<reference evidence="8 9" key="1">
    <citation type="journal article" date="2017" name="BMC Genomics">
        <title>Comparative genomic and phylogenomic analyses of the Bifidobacteriaceae family.</title>
        <authorList>
            <person name="Lugli G.A."/>
            <person name="Milani C."/>
            <person name="Turroni F."/>
            <person name="Duranti S."/>
            <person name="Mancabelli L."/>
            <person name="Mangifesta M."/>
            <person name="Ferrario C."/>
            <person name="Modesto M."/>
            <person name="Mattarelli P."/>
            <person name="Jiri K."/>
            <person name="van Sinderen D."/>
            <person name="Ventura M."/>
        </authorList>
    </citation>
    <scope>NUCLEOTIDE SEQUENCE [LARGE SCALE GENOMIC DNA]</scope>
    <source>
        <strain evidence="8 9">DSM 22924</strain>
    </source>
</reference>
<feature type="region of interest" description="Disordered" evidence="4">
    <location>
        <begin position="576"/>
        <end position="606"/>
    </location>
</feature>
<keyword evidence="3" id="KW-0677">Repeat</keyword>
<dbReference type="PROSITE" id="PS50012">
    <property type="entry name" value="RCC1_3"/>
    <property type="match status" value="22"/>
</dbReference>
<comment type="caution">
    <text evidence="8">The sequence shown here is derived from an EMBL/GenBank/DDBJ whole genome shotgun (WGS) entry which is preliminary data.</text>
</comment>
<dbReference type="Pfam" id="PF00415">
    <property type="entry name" value="RCC1"/>
    <property type="match status" value="3"/>
</dbReference>
<gene>
    <name evidence="8" type="ORF">BOCO_0934</name>
</gene>
<evidence type="ECO:0000256" key="2">
    <source>
        <dbReference type="ARBA" id="ARBA00022658"/>
    </source>
</evidence>
<feature type="domain" description="RCC1-like" evidence="7">
    <location>
        <begin position="1752"/>
        <end position="1976"/>
    </location>
</feature>
<evidence type="ECO:0000313" key="8">
    <source>
        <dbReference type="EMBL" id="OZG50417.1"/>
    </source>
</evidence>
<dbReference type="EMBL" id="MWWS01000004">
    <property type="protein sequence ID" value="OZG50417.1"/>
    <property type="molecule type" value="Genomic_DNA"/>
</dbReference>
<dbReference type="PROSITE" id="PS00626">
    <property type="entry name" value="RCC1_2"/>
    <property type="match status" value="10"/>
</dbReference>
<dbReference type="Pfam" id="PF09479">
    <property type="entry name" value="Flg_new"/>
    <property type="match status" value="3"/>
</dbReference>
<dbReference type="Proteomes" id="UP000216004">
    <property type="component" value="Unassembled WGS sequence"/>
</dbReference>
<dbReference type="RefSeq" id="WP_094722892.1">
    <property type="nucleotide sequence ID" value="NZ_MWWS01000004.1"/>
</dbReference>
<comment type="subcellular location">
    <subcellularLocation>
        <location evidence="1">Cell envelope</location>
    </subcellularLocation>
</comment>
<dbReference type="GO" id="GO:0030313">
    <property type="term" value="C:cell envelope"/>
    <property type="evidence" value="ECO:0007669"/>
    <property type="project" value="UniProtKB-SubCell"/>
</dbReference>
<keyword evidence="5" id="KW-0812">Transmembrane</keyword>
<dbReference type="InterPro" id="IPR042229">
    <property type="entry name" value="Listeria/Bacterioides_rpt_sf"/>
</dbReference>
<keyword evidence="9" id="KW-1185">Reference proteome</keyword>
<evidence type="ECO:0000256" key="1">
    <source>
        <dbReference type="ARBA" id="ARBA00004196"/>
    </source>
</evidence>
<dbReference type="Pfam" id="PF25390">
    <property type="entry name" value="WD40_RLD"/>
    <property type="match status" value="4"/>
</dbReference>
<evidence type="ECO:0000259" key="7">
    <source>
        <dbReference type="Pfam" id="PF25390"/>
    </source>
</evidence>
<organism evidence="8 9">
    <name type="scientific">Bombiscardovia coagulans</name>
    <dbReference type="NCBI Taxonomy" id="686666"/>
    <lineage>
        <taxon>Bacteria</taxon>
        <taxon>Bacillati</taxon>
        <taxon>Actinomycetota</taxon>
        <taxon>Actinomycetes</taxon>
        <taxon>Bifidobacteriales</taxon>
        <taxon>Bifidobacteriaceae</taxon>
        <taxon>Bombiscardovia</taxon>
    </lineage>
</organism>
<feature type="transmembrane region" description="Helical" evidence="5">
    <location>
        <begin position="2273"/>
        <end position="2295"/>
    </location>
</feature>
<name>A0A261EUA5_9BIFI</name>
<feature type="domain" description="RCC1-like" evidence="7">
    <location>
        <begin position="1200"/>
        <end position="1491"/>
    </location>
</feature>
<feature type="domain" description="RCC1-like" evidence="7">
    <location>
        <begin position="666"/>
        <end position="882"/>
    </location>
</feature>
<dbReference type="InterPro" id="IPR051553">
    <property type="entry name" value="Ran_GTPase-activating"/>
</dbReference>
<evidence type="ECO:0000256" key="6">
    <source>
        <dbReference type="SAM" id="SignalP"/>
    </source>
</evidence>
<dbReference type="InterPro" id="IPR009091">
    <property type="entry name" value="RCC1/BLIP-II"/>
</dbReference>
<dbReference type="InterPro" id="IPR013378">
    <property type="entry name" value="InlB-like_B-rpt"/>
</dbReference>
<accession>A0A261EUA5</accession>
<sequence>MKMRKMRNIGIIVLALACTFIGGGLSALTHAAPESKINNMQTAGLTRAVDSADGFTLDPNAGPVGTSVKITPPGSSSSGGPTKKFSQISAFGEFALALSDDGTSIYAWGDNSNGELGIGSIGGTRNVPVRVLTPAGKVFTKISAGKNHSLALDSDGKIWSWGYNANKQLGIGDDTSSQPRPMQVKTPEGRKYKDISAGGFHSLAVDTDANAWGWGSNSDGQVGDNQRGVDQGYPDKIILRDVDGKDYKAKSVSAGGYHSVAVDVGDTIWTWGRNNEAQLGGGDNSRSAPAIIIRYNMPGLLGVSAGGYHTIIMTESYVIGCGDNHSGQVGNGTPRDQPIVYPISKGFDYGKLPFTTARAVDGNSFEFAPEPYGRARFIDAGWNHSLGIAQDGYDTNYYNWGWGAAEHYQIGSNNYSDYEKTRMATPARFGTVPGYDPPTNLKSLSAGLGFSVGLGNDGTVYTFGENAKGKLGDGSDPSVQRWQLKSINDKISTSDYRITGVVFGGTSVNPDSIGSSGEWTVRAPQHGPGTVDVVVSYTVNGVPSGRPATLHYTYSGSPEPRPDPKPEPSEVTVHFNLNGGSGNAPDQKFAGGQPAHWPDSNPKKDNNWFNGWFVEGGGEENGAWNFNDPVNKSMTLVARWEPYRITYNPKEGRTSGGEQVTVKRDPTDRTGLGYTDISAGDNYTLAVGADGYLYSWGNNATGQLGDGTTSNRTKPVRVHTPTNIRFTQVSAGGGHALALDTTGDVWGWGRNAHGQVGNQSTAQQNTPVRINRTVNPAVQGVKFTKVSAGGEHSTALDANGDIWSWGFDNYGQLGDQKPAGEQWHPVQINRTINPEVQGVKFTDVSAGGYHTVASDSTGEVWTWGSNESPTHPGTGGQLGIEEFPNHQEWHPVKIVRTINSDSSVGVKFTSVSASKDHTLALSDDGDVWAWGSNDNGKLGIGSNVEQWHPVKVIGGLKFRSISAGGTHSLAVTTDGSGYSWGADSEGQLGDDSVTQQWHPVKVRTPDLFRMVSAGGAHSVALRYIRDIHAWGSNTASQLGNGNSTSTRAPEGIARPFVGLKSVTFDKSDGSQPVWDASNKVWTLNTPAHPQGWVDVTFHWDSGNDDTFIRGYNYFDLFTVTFQVDNGGPNLPPQQVKSGEPVKWPDANPKWANHWFDGWFLDGTKAWDFNDPVTRDMVLKAHWESYQFEMNPHKGPVSGGTPVAITAPKPPQDLVFTQIDAGDAHTLAIGSDGFIYGWGWNGTKQIGDGTNINRSTPVRVKTPPGVRFLKVSAGYNHSLAIDTDGNLYGWGYNSNGQVGNGAAGLEPVGTPVRINTNIKFSNVSAGGWHSLAVSTDGEVYGWGLNTDGQVGNQSTAVQLTPTPIDRATNKEALTGVKFTSVSGGGWHSLALDTNGKVWAWGADKYNQLGDGSNISQWHPVRVKSDISFTKISAGQFHSIGLDTSGKAYAWGSNNYGQLGDGTNTPRTTPTPVKVDSGTRFKDISAGFNHSLATGLGGYRWSWGTNAQGQLGSGDTVNKTEPVQISTSPEMKTSTAGNGHSVSLDMDGKLQAWGRNDESQLGIGTSTPYATLPGDVSKQQVNLVDVTFDTNKTNPKPSMVGNDRTAWQVSSPAHPEGFVDVTVNWELGGYPQDDWIFQKAENNGFQYLPFFAGSHKVRFEINDPDAPGPHNIPPQDVADGQQVKWPAYKDKWRKHWFDGWFDKTTGKAWDFNDPVTKDMTLVAKWEPYKFDRRPDSGPTSGHKDFTVEAPDPPKDIVFLQVSGGFNHSVALGSDGRIYSWGRNLRGVLGDGRGNGNVNTVAGDSSVPVRVHTPEGLHFTQVDAGYVSTVALSENGQVYTWGRNDVGDLGNGHEDVEENNNRPASDPKIWRYETTPIKLNIDPSNPQLRIKSISSGDHHSLALAEDGSLYGWGYNGHSEIANLRIYGGGALQPIKIPNPNNIKFTSISAGTGFSLALDDSGNAYGWGENDFGQLGNGTNGGGGFEMEKVHTDESIYFKSISAGADGSMGLDDKGQVWTWGIALATGAQAPGNPVPSKRLKPGKIDSDPNVKFKEISAGSYHDIALDTQGRMWNWGENIYCQIAGNTDANINQTDGIGRCTPNQQLPRLIAMDPSIKISKIGGADHHSLAIDENGKMYSWGENVLGKLGDDKPVDVGQTAGKELKARFNPEPVKVKVVLYKVTFDPSDTNGQFKNLEAEGLAKVVNPPDPRNRNDWNMKTPPHPDGKVDVAVNWNLDDDYIFCDERNFNPPDKDFRYEYVDKRFKLPYAGALPLVRLSGLAMLLLSLFAGSAFVGKYALQGKAGRHNARKHS</sequence>
<keyword evidence="5" id="KW-0472">Membrane</keyword>